<keyword evidence="2" id="KW-0808">Transferase</keyword>
<evidence type="ECO:0000256" key="3">
    <source>
        <dbReference type="ARBA" id="ARBA00022741"/>
    </source>
</evidence>
<dbReference type="STRING" id="266265.Bxe_B0114"/>
<keyword evidence="5" id="KW-0067">ATP-binding</keyword>
<evidence type="ECO:0000313" key="7">
    <source>
        <dbReference type="EMBL" id="ABE35821.1"/>
    </source>
</evidence>
<dbReference type="CDD" id="cd14014">
    <property type="entry name" value="STKc_PknB_like"/>
    <property type="match status" value="1"/>
</dbReference>
<dbReference type="Proteomes" id="UP000001817">
    <property type="component" value="Chromosome 2"/>
</dbReference>
<dbReference type="PANTHER" id="PTHR24345:SF0">
    <property type="entry name" value="CELL CYCLE SERINE_THREONINE-PROTEIN KINASE CDC5_MSD2"/>
    <property type="match status" value="1"/>
</dbReference>
<dbReference type="Gene3D" id="1.10.510.10">
    <property type="entry name" value="Transferase(Phosphotransferase) domain 1"/>
    <property type="match status" value="1"/>
</dbReference>
<dbReference type="InterPro" id="IPR000719">
    <property type="entry name" value="Prot_kinase_dom"/>
</dbReference>
<evidence type="ECO:0000256" key="2">
    <source>
        <dbReference type="ARBA" id="ARBA00022679"/>
    </source>
</evidence>
<dbReference type="Pfam" id="PF00069">
    <property type="entry name" value="Pkinase"/>
    <property type="match status" value="1"/>
</dbReference>
<sequence length="342" mass="38425">MFKADTQAQLCFKLGDEIGSEGKNSAVFRARDLQLDAELAIKQVKKSSISDTADYFREASILYLGDHTNVVPIHYACEDADHVYLAMPYYPNGSLNRLIEQRFLTVREVVRYGIQFLSGLHNIHSKGLIHFDIKPDNILLSSRNEALLSDFGLARRMNADGTAEPPLSYWKNIPPEALATSEHTVGYDIYQVGLTLYRMCCGNDTFYEQLKQFKTFADFGAAVNKGLFPDRSTFPAHIPNALRTLVKKCINVDVDARYGAVIEVSNALGGIEGNELDWQYEVYPDGTREWTKAVDGREFALTVTSSGQSNATKQTDKTLSKLKDFCAAKIDEKTIRKFLKEF</sequence>
<protein>
    <submittedName>
        <fullName evidence="7">Serine/threonine protein kinase</fullName>
    </submittedName>
</protein>
<keyword evidence="8" id="KW-1185">Reference proteome</keyword>
<dbReference type="PATRIC" id="fig|266265.5.peg.7673"/>
<evidence type="ECO:0000259" key="6">
    <source>
        <dbReference type="PROSITE" id="PS50011"/>
    </source>
</evidence>
<keyword evidence="4 7" id="KW-0418">Kinase</keyword>
<reference evidence="7 8" key="1">
    <citation type="journal article" date="2006" name="Proc. Natl. Acad. Sci. U.S.A.">
        <title>Burkholderia xenovorans LB400 harbors a multi-replicon, 9.73-Mbp genome shaped for versatility.</title>
        <authorList>
            <person name="Chain P.S."/>
            <person name="Denef V.J."/>
            <person name="Konstantinidis K.T."/>
            <person name="Vergez L.M."/>
            <person name="Agullo L."/>
            <person name="Reyes V.L."/>
            <person name="Hauser L."/>
            <person name="Cordova M."/>
            <person name="Gomez L."/>
            <person name="Gonzalez M."/>
            <person name="Land M."/>
            <person name="Lao V."/>
            <person name="Larimer F."/>
            <person name="LiPuma J.J."/>
            <person name="Mahenthiralingam E."/>
            <person name="Malfatti S.A."/>
            <person name="Marx C.J."/>
            <person name="Parnell J.J."/>
            <person name="Ramette A."/>
            <person name="Richardson P."/>
            <person name="Seeger M."/>
            <person name="Smith D."/>
            <person name="Spilker T."/>
            <person name="Sul W.J."/>
            <person name="Tsoi T.V."/>
            <person name="Ulrich L.E."/>
            <person name="Zhulin I.B."/>
            <person name="Tiedje J.M."/>
        </authorList>
    </citation>
    <scope>NUCLEOTIDE SEQUENCE [LARGE SCALE GENOMIC DNA]</scope>
    <source>
        <strain evidence="7 8">LB400</strain>
    </source>
</reference>
<dbReference type="SUPFAM" id="SSF56112">
    <property type="entry name" value="Protein kinase-like (PK-like)"/>
    <property type="match status" value="1"/>
</dbReference>
<name>Q13JB8_PARXL</name>
<dbReference type="GO" id="GO:0004674">
    <property type="term" value="F:protein serine/threonine kinase activity"/>
    <property type="evidence" value="ECO:0007669"/>
    <property type="project" value="UniProtKB-KW"/>
</dbReference>
<dbReference type="PROSITE" id="PS50011">
    <property type="entry name" value="PROTEIN_KINASE_DOM"/>
    <property type="match status" value="1"/>
</dbReference>
<dbReference type="InterPro" id="IPR008271">
    <property type="entry name" value="Ser/Thr_kinase_AS"/>
</dbReference>
<dbReference type="KEGG" id="bxe:Bxe_B0114"/>
<dbReference type="SMART" id="SM00220">
    <property type="entry name" value="S_TKc"/>
    <property type="match status" value="1"/>
</dbReference>
<dbReference type="GO" id="GO:0005524">
    <property type="term" value="F:ATP binding"/>
    <property type="evidence" value="ECO:0007669"/>
    <property type="project" value="UniProtKB-KW"/>
</dbReference>
<organism evidence="7 8">
    <name type="scientific">Paraburkholderia xenovorans (strain LB400)</name>
    <dbReference type="NCBI Taxonomy" id="266265"/>
    <lineage>
        <taxon>Bacteria</taxon>
        <taxon>Pseudomonadati</taxon>
        <taxon>Pseudomonadota</taxon>
        <taxon>Betaproteobacteria</taxon>
        <taxon>Burkholderiales</taxon>
        <taxon>Burkholderiaceae</taxon>
        <taxon>Paraburkholderia</taxon>
    </lineage>
</organism>
<dbReference type="KEGG" id="bxb:DR64_5464"/>
<evidence type="ECO:0000256" key="5">
    <source>
        <dbReference type="ARBA" id="ARBA00022840"/>
    </source>
</evidence>
<evidence type="ECO:0000313" key="8">
    <source>
        <dbReference type="Proteomes" id="UP000001817"/>
    </source>
</evidence>
<feature type="domain" description="Protein kinase" evidence="6">
    <location>
        <begin position="13"/>
        <end position="269"/>
    </location>
</feature>
<dbReference type="eggNOG" id="COG0515">
    <property type="taxonomic scope" value="Bacteria"/>
</dbReference>
<accession>Q13JB8</accession>
<evidence type="ECO:0000256" key="1">
    <source>
        <dbReference type="ARBA" id="ARBA00022527"/>
    </source>
</evidence>
<dbReference type="PANTHER" id="PTHR24345">
    <property type="entry name" value="SERINE/THREONINE-PROTEIN KINASE PLK"/>
    <property type="match status" value="1"/>
</dbReference>
<keyword evidence="1 7" id="KW-0723">Serine/threonine-protein kinase</keyword>
<evidence type="ECO:0000256" key="4">
    <source>
        <dbReference type="ARBA" id="ARBA00022777"/>
    </source>
</evidence>
<dbReference type="AlphaFoldDB" id="Q13JB8"/>
<dbReference type="EMBL" id="CP000271">
    <property type="protein sequence ID" value="ABE35821.1"/>
    <property type="molecule type" value="Genomic_DNA"/>
</dbReference>
<dbReference type="RefSeq" id="WP_011493085.1">
    <property type="nucleotide sequence ID" value="NC_007952.1"/>
</dbReference>
<dbReference type="OrthoDB" id="9791419at2"/>
<keyword evidence="3" id="KW-0547">Nucleotide-binding</keyword>
<dbReference type="PROSITE" id="PS00108">
    <property type="entry name" value="PROTEIN_KINASE_ST"/>
    <property type="match status" value="1"/>
</dbReference>
<proteinExistence type="predicted"/>
<gene>
    <name evidence="7" type="ORF">Bxe_B0114</name>
</gene>
<dbReference type="InterPro" id="IPR011009">
    <property type="entry name" value="Kinase-like_dom_sf"/>
</dbReference>